<dbReference type="PANTHER" id="PTHR30273">
    <property type="entry name" value="PERIPLASMIC SIGNAL SENSOR AND SIGMA FACTOR ACTIVATOR FECR-RELATED"/>
    <property type="match status" value="1"/>
</dbReference>
<dbReference type="Gene3D" id="3.55.50.30">
    <property type="match status" value="1"/>
</dbReference>
<dbReference type="Proteomes" id="UP000185003">
    <property type="component" value="Unassembled WGS sequence"/>
</dbReference>
<feature type="domain" description="FecR protein" evidence="2">
    <location>
        <begin position="163"/>
        <end position="259"/>
    </location>
</feature>
<keyword evidence="1" id="KW-0812">Transmembrane</keyword>
<reference evidence="4 5" key="1">
    <citation type="submission" date="2016-11" db="EMBL/GenBank/DDBJ databases">
        <authorList>
            <person name="Jaros S."/>
            <person name="Januszkiewicz K."/>
            <person name="Wedrychowicz H."/>
        </authorList>
    </citation>
    <scope>NUCLEOTIDE SEQUENCE [LARGE SCALE GENOMIC DNA]</scope>
    <source>
        <strain evidence="4 5">DSM 24787</strain>
    </source>
</reference>
<dbReference type="InterPro" id="IPR032508">
    <property type="entry name" value="FecR_C"/>
</dbReference>
<evidence type="ECO:0000259" key="3">
    <source>
        <dbReference type="Pfam" id="PF16344"/>
    </source>
</evidence>
<feature type="transmembrane region" description="Helical" evidence="1">
    <location>
        <begin position="68"/>
        <end position="86"/>
    </location>
</feature>
<evidence type="ECO:0000313" key="5">
    <source>
        <dbReference type="Proteomes" id="UP000185003"/>
    </source>
</evidence>
<evidence type="ECO:0000259" key="2">
    <source>
        <dbReference type="Pfam" id="PF04773"/>
    </source>
</evidence>
<dbReference type="GO" id="GO:0016989">
    <property type="term" value="F:sigma factor antagonist activity"/>
    <property type="evidence" value="ECO:0007669"/>
    <property type="project" value="TreeGrafter"/>
</dbReference>
<dbReference type="Pfam" id="PF04773">
    <property type="entry name" value="FecR"/>
    <property type="match status" value="1"/>
</dbReference>
<dbReference type="PIRSF" id="PIRSF018266">
    <property type="entry name" value="FecR"/>
    <property type="match status" value="1"/>
</dbReference>
<dbReference type="Pfam" id="PF16344">
    <property type="entry name" value="FecR_C"/>
    <property type="match status" value="1"/>
</dbReference>
<evidence type="ECO:0000313" key="4">
    <source>
        <dbReference type="EMBL" id="SIN93835.1"/>
    </source>
</evidence>
<dbReference type="OrthoDB" id="629393at2"/>
<dbReference type="PANTHER" id="PTHR30273:SF2">
    <property type="entry name" value="PROTEIN FECR"/>
    <property type="match status" value="1"/>
</dbReference>
<dbReference type="STRING" id="536979.SAMN04488055_2185"/>
<organism evidence="4 5">
    <name type="scientific">Chitinophaga niabensis</name>
    <dbReference type="NCBI Taxonomy" id="536979"/>
    <lineage>
        <taxon>Bacteria</taxon>
        <taxon>Pseudomonadati</taxon>
        <taxon>Bacteroidota</taxon>
        <taxon>Chitinophagia</taxon>
        <taxon>Chitinophagales</taxon>
        <taxon>Chitinophagaceae</taxon>
        <taxon>Chitinophaga</taxon>
    </lineage>
</organism>
<dbReference type="FunFam" id="2.60.120.1440:FF:000001">
    <property type="entry name" value="Putative anti-sigma factor"/>
    <property type="match status" value="1"/>
</dbReference>
<dbReference type="InterPro" id="IPR012373">
    <property type="entry name" value="Ferrdict_sens_TM"/>
</dbReference>
<dbReference type="InterPro" id="IPR006860">
    <property type="entry name" value="FecR"/>
</dbReference>
<dbReference type="RefSeq" id="WP_074239265.1">
    <property type="nucleotide sequence ID" value="NZ_FSRA01000001.1"/>
</dbReference>
<name>A0A1N6FF03_9BACT</name>
<gene>
    <name evidence="4" type="ORF">SAMN04488055_2185</name>
</gene>
<keyword evidence="1" id="KW-0472">Membrane</keyword>
<sequence>MKNAKELLDKYLSGEATSEEKALVESWYLQEGLPPSDLSQQQLQEEYDMGLKALQAQLTPVRRIWPRWAAAAAVLLCVGTAVFYMTPAKQHVQPAVTVNVTEADIPAGSNKAVLTLSNGKKISLTDAAPGSLAREYGVSAEKTADGELVYNANGSANAQEYHTITTPAGGQYQVTLPDGSHVWLNAASSLRYPVKFGQQERLVELSGEAYFEVNKQTGGRPFIVQTGGQQVQVLGTHFNISGYANDAAIKTTLLEGSVRVRNTPGNTVLLKPGQMAVNNQTQGPIRVTAADVEDVMAWKNGLFIFNNEHIRDIMTKLARWYDIDVQYEGDMSGVAFQGNYQRSRSLVNLLKTIEQTNSIRFKIEGRRVTVIKQ</sequence>
<dbReference type="Gene3D" id="2.60.120.1440">
    <property type="match status" value="1"/>
</dbReference>
<dbReference type="AlphaFoldDB" id="A0A1N6FF03"/>
<dbReference type="EMBL" id="FSRA01000001">
    <property type="protein sequence ID" value="SIN93835.1"/>
    <property type="molecule type" value="Genomic_DNA"/>
</dbReference>
<feature type="domain" description="Protein FecR C-terminal" evidence="3">
    <location>
        <begin position="303"/>
        <end position="370"/>
    </location>
</feature>
<keyword evidence="1" id="KW-1133">Transmembrane helix</keyword>
<accession>A0A1N6FF03</accession>
<keyword evidence="5" id="KW-1185">Reference proteome</keyword>
<evidence type="ECO:0000256" key="1">
    <source>
        <dbReference type="SAM" id="Phobius"/>
    </source>
</evidence>
<protein>
    <submittedName>
        <fullName evidence="4">FecR protein</fullName>
    </submittedName>
</protein>
<proteinExistence type="predicted"/>